<evidence type="ECO:0000313" key="1">
    <source>
        <dbReference type="EMBL" id="HGW92029.1"/>
    </source>
</evidence>
<accession>A0A7C4YIJ2</accession>
<proteinExistence type="predicted"/>
<gene>
    <name evidence="1" type="ORF">ENV67_05765</name>
</gene>
<name>A0A7C4YIJ2_UNCW3</name>
<organism evidence="1">
    <name type="scientific">candidate division WOR-3 bacterium</name>
    <dbReference type="NCBI Taxonomy" id="2052148"/>
    <lineage>
        <taxon>Bacteria</taxon>
        <taxon>Bacteria division WOR-3</taxon>
    </lineage>
</organism>
<reference evidence="1" key="1">
    <citation type="journal article" date="2020" name="mSystems">
        <title>Genome- and Community-Level Interaction Insights into Carbon Utilization and Element Cycling Functions of Hydrothermarchaeota in Hydrothermal Sediment.</title>
        <authorList>
            <person name="Zhou Z."/>
            <person name="Liu Y."/>
            <person name="Xu W."/>
            <person name="Pan J."/>
            <person name="Luo Z.H."/>
            <person name="Li M."/>
        </authorList>
    </citation>
    <scope>NUCLEOTIDE SEQUENCE [LARGE SCALE GENOMIC DNA]</scope>
    <source>
        <strain evidence="1">SpSt-780</strain>
    </source>
</reference>
<dbReference type="PROSITE" id="PS51257">
    <property type="entry name" value="PROKAR_LIPOPROTEIN"/>
    <property type="match status" value="1"/>
</dbReference>
<dbReference type="AlphaFoldDB" id="A0A7C4YIJ2"/>
<dbReference type="EMBL" id="DTHG01000074">
    <property type="protein sequence ID" value="HGW92029.1"/>
    <property type="molecule type" value="Genomic_DNA"/>
</dbReference>
<sequence>MIADGRMNGIYFMMRSSISFIFILFFITGCSLKRIDVYKVINESSYTVYLWDFDPPADREEVIVRSLFTDSFTIEYNILPVYTLHFKYGPANFVEYELESDKKIIFKNKK</sequence>
<protein>
    <submittedName>
        <fullName evidence="1">Uncharacterized protein</fullName>
    </submittedName>
</protein>
<comment type="caution">
    <text evidence="1">The sequence shown here is derived from an EMBL/GenBank/DDBJ whole genome shotgun (WGS) entry which is preliminary data.</text>
</comment>